<dbReference type="InterPro" id="IPR027304">
    <property type="entry name" value="Trigger_fact/SurA_dom_sf"/>
</dbReference>
<evidence type="ECO:0000313" key="5">
    <source>
        <dbReference type="Proteomes" id="UP000248326"/>
    </source>
</evidence>
<dbReference type="SUPFAM" id="SSF54534">
    <property type="entry name" value="FKBP-like"/>
    <property type="match status" value="1"/>
</dbReference>
<keyword evidence="1 4" id="KW-0413">Isomerase</keyword>
<dbReference type="EMBL" id="QJSX01000004">
    <property type="protein sequence ID" value="PYE54755.1"/>
    <property type="molecule type" value="Genomic_DNA"/>
</dbReference>
<dbReference type="Proteomes" id="UP000248326">
    <property type="component" value="Unassembled WGS sequence"/>
</dbReference>
<dbReference type="Gene3D" id="3.10.50.40">
    <property type="match status" value="1"/>
</dbReference>
<dbReference type="AlphaFoldDB" id="A0A318S896"/>
<dbReference type="PROSITE" id="PS50198">
    <property type="entry name" value="PPIC_PPIASE_2"/>
    <property type="match status" value="1"/>
</dbReference>
<evidence type="ECO:0000259" key="3">
    <source>
        <dbReference type="PROSITE" id="PS50198"/>
    </source>
</evidence>
<proteinExistence type="predicted"/>
<dbReference type="InterPro" id="IPR050245">
    <property type="entry name" value="PrsA_foldase"/>
</dbReference>
<dbReference type="Pfam" id="PF13616">
    <property type="entry name" value="Rotamase_3"/>
    <property type="match status" value="1"/>
</dbReference>
<evidence type="ECO:0000313" key="4">
    <source>
        <dbReference type="EMBL" id="PYE54755.1"/>
    </source>
</evidence>
<dbReference type="InterPro" id="IPR000297">
    <property type="entry name" value="PPIase_PpiC"/>
</dbReference>
<feature type="domain" description="PpiC" evidence="3">
    <location>
        <begin position="184"/>
        <end position="273"/>
    </location>
</feature>
<dbReference type="GO" id="GO:0003755">
    <property type="term" value="F:peptidyl-prolyl cis-trans isomerase activity"/>
    <property type="evidence" value="ECO:0007669"/>
    <property type="project" value="UniProtKB-KW"/>
</dbReference>
<name>A0A318S896_9DEIO</name>
<comment type="caution">
    <text evidence="4">The sequence shown here is derived from an EMBL/GenBank/DDBJ whole genome shotgun (WGS) entry which is preliminary data.</text>
</comment>
<dbReference type="PANTHER" id="PTHR47245:SF2">
    <property type="entry name" value="PEPTIDYL-PROLYL CIS-TRANS ISOMERASE HP_0175-RELATED"/>
    <property type="match status" value="1"/>
</dbReference>
<keyword evidence="1" id="KW-0697">Rotamase</keyword>
<keyword evidence="5" id="KW-1185">Reference proteome</keyword>
<evidence type="ECO:0000256" key="2">
    <source>
        <dbReference type="SAM" id="SignalP"/>
    </source>
</evidence>
<dbReference type="RefSeq" id="WP_110885885.1">
    <property type="nucleotide sequence ID" value="NZ_QJSX01000004.1"/>
</dbReference>
<dbReference type="SUPFAM" id="SSF109998">
    <property type="entry name" value="Triger factor/SurA peptide-binding domain-like"/>
    <property type="match status" value="1"/>
</dbReference>
<dbReference type="Gene3D" id="1.10.4030.10">
    <property type="entry name" value="Porin chaperone SurA, peptide-binding domain"/>
    <property type="match status" value="1"/>
</dbReference>
<dbReference type="PANTHER" id="PTHR47245">
    <property type="entry name" value="PEPTIDYLPROLYL ISOMERASE"/>
    <property type="match status" value="1"/>
</dbReference>
<gene>
    <name evidence="4" type="ORF">DES52_10425</name>
</gene>
<dbReference type="InterPro" id="IPR046357">
    <property type="entry name" value="PPIase_dom_sf"/>
</dbReference>
<sequence length="336" mass="36053">MHRMLLTLALAATTALAQTAPQTPAAPTAPADPNTVVARVGDETITLGEYERQYRIYVGRIVNQQGVPFSEDVLSFFAQYRTDILNQLVRSRGLVQLANAAGLQSDATKVDATIAENKQEFGSDEEFTDALQQSGYPDEAAFRQAVTEGLLTGAFVDSLRERFKFGPAVLRAYYVTHKADYTKTAQACVKHILVADEAAAKTVRDRLAGGEEFAKIASEVSQDPGSKDEGGDLGCFEQGQTVPEFDQAAFTGPLNTLQQVTTQFGVHVLQVSQRTSGGVASFEEAEPDIRNTLANLAAEKYLDAKLKGVKIETFADVVAAPAAPTDPAAPAQPKQP</sequence>
<feature type="signal peptide" evidence="2">
    <location>
        <begin position="1"/>
        <end position="17"/>
    </location>
</feature>
<feature type="chain" id="PRO_5016396134" evidence="2">
    <location>
        <begin position="18"/>
        <end position="336"/>
    </location>
</feature>
<accession>A0A318S896</accession>
<organism evidence="4 5">
    <name type="scientific">Deinococcus yavapaiensis KR-236</name>
    <dbReference type="NCBI Taxonomy" id="694435"/>
    <lineage>
        <taxon>Bacteria</taxon>
        <taxon>Thermotogati</taxon>
        <taxon>Deinococcota</taxon>
        <taxon>Deinococci</taxon>
        <taxon>Deinococcales</taxon>
        <taxon>Deinococcaceae</taxon>
        <taxon>Deinococcus</taxon>
    </lineage>
</organism>
<dbReference type="OrthoDB" id="14196at2"/>
<protein>
    <submittedName>
        <fullName evidence="4">Peptidyl-prolyl cis-trans isomerase C</fullName>
    </submittedName>
</protein>
<dbReference type="Pfam" id="PF13624">
    <property type="entry name" value="SurA_N_3"/>
    <property type="match status" value="1"/>
</dbReference>
<reference evidence="4 5" key="1">
    <citation type="submission" date="2018-06" db="EMBL/GenBank/DDBJ databases">
        <title>Genomic Encyclopedia of Type Strains, Phase IV (KMG-IV): sequencing the most valuable type-strain genomes for metagenomic binning, comparative biology and taxonomic classification.</title>
        <authorList>
            <person name="Goeker M."/>
        </authorList>
    </citation>
    <scope>NUCLEOTIDE SEQUENCE [LARGE SCALE GENOMIC DNA]</scope>
    <source>
        <strain evidence="4 5">DSM 18048</strain>
    </source>
</reference>
<evidence type="ECO:0000256" key="1">
    <source>
        <dbReference type="PROSITE-ProRule" id="PRU00278"/>
    </source>
</evidence>
<keyword evidence="2" id="KW-0732">Signal</keyword>